<dbReference type="InterPro" id="IPR010461">
    <property type="entry name" value="ComK"/>
</dbReference>
<reference evidence="1 2" key="1">
    <citation type="submission" date="2018-02" db="EMBL/GenBank/DDBJ databases">
        <title>Jeotgalibacillus proteolyticum sp. nov. a protease producing bacterium isolated from ocean sediments of Laizhou Bay.</title>
        <authorList>
            <person name="Li Y."/>
        </authorList>
    </citation>
    <scope>NUCLEOTIDE SEQUENCE [LARGE SCALE GENOMIC DNA]</scope>
    <source>
        <strain evidence="1 2">22-7</strain>
    </source>
</reference>
<gene>
    <name evidence="1" type="ORF">C4B60_03115</name>
</gene>
<dbReference type="OrthoDB" id="2417337at2"/>
<evidence type="ECO:0000313" key="2">
    <source>
        <dbReference type="Proteomes" id="UP000239047"/>
    </source>
</evidence>
<accession>A0A2S5GHJ7</accession>
<dbReference type="Pfam" id="PF06338">
    <property type="entry name" value="ComK"/>
    <property type="match status" value="1"/>
</dbReference>
<protein>
    <submittedName>
        <fullName evidence="1">Competence protein ComK</fullName>
    </submittedName>
</protein>
<comment type="caution">
    <text evidence="1">The sequence shown here is derived from an EMBL/GenBank/DDBJ whole genome shotgun (WGS) entry which is preliminary data.</text>
</comment>
<dbReference type="Proteomes" id="UP000239047">
    <property type="component" value="Unassembled WGS sequence"/>
</dbReference>
<proteinExistence type="predicted"/>
<keyword evidence="2" id="KW-1185">Reference proteome</keyword>
<sequence length="197" mass="23145">MENAAHMYSSETNAPYIVSSQTMLLEPYMDGHVKKTKIYEKDVSPFVAEHSPQEIIQYSCLYFLSSYEGRKFSTKTLTNIRHKPPIVIDPVTGVYFFSTHSDTNPHNRWLSLQHLRGYESFEKDQTLVTLSGNIEIVLPLSKQSFIQQYLKASHLFCRTQFNFDEIREKTEPAYTVERQANRLMFLEYLSRIEREQK</sequence>
<dbReference type="RefSeq" id="WP_104056531.1">
    <property type="nucleotide sequence ID" value="NZ_PREZ01000001.1"/>
</dbReference>
<name>A0A2S5GHJ7_9BACL</name>
<dbReference type="AlphaFoldDB" id="A0A2S5GHJ7"/>
<dbReference type="EMBL" id="PREZ01000001">
    <property type="protein sequence ID" value="PPA72381.1"/>
    <property type="molecule type" value="Genomic_DNA"/>
</dbReference>
<dbReference type="GO" id="GO:0030420">
    <property type="term" value="P:establishment of competence for transformation"/>
    <property type="evidence" value="ECO:0007669"/>
    <property type="project" value="InterPro"/>
</dbReference>
<evidence type="ECO:0000313" key="1">
    <source>
        <dbReference type="EMBL" id="PPA72381.1"/>
    </source>
</evidence>
<organism evidence="1 2">
    <name type="scientific">Jeotgalibacillus proteolyticus</name>
    <dbReference type="NCBI Taxonomy" id="2082395"/>
    <lineage>
        <taxon>Bacteria</taxon>
        <taxon>Bacillati</taxon>
        <taxon>Bacillota</taxon>
        <taxon>Bacilli</taxon>
        <taxon>Bacillales</taxon>
        <taxon>Caryophanaceae</taxon>
        <taxon>Jeotgalibacillus</taxon>
    </lineage>
</organism>